<dbReference type="SUPFAM" id="SSF50993">
    <property type="entry name" value="Peptidase/esterase 'gauge' domain"/>
    <property type="match status" value="1"/>
</dbReference>
<keyword evidence="3" id="KW-0378">Hydrolase</keyword>
<comment type="similarity">
    <text evidence="1">Belongs to the peptidase S9A family.</text>
</comment>
<feature type="domain" description="Peptidase S9A N-terminal" evidence="6">
    <location>
        <begin position="14"/>
        <end position="408"/>
    </location>
</feature>
<dbReference type="InterPro" id="IPR023302">
    <property type="entry name" value="Pept_S9A_N"/>
</dbReference>
<feature type="domain" description="Peptidase S9 prolyl oligopeptidase catalytic" evidence="5">
    <location>
        <begin position="469"/>
        <end position="690"/>
    </location>
</feature>
<dbReference type="EMBL" id="WJHE01000274">
    <property type="protein sequence ID" value="MST32343.1"/>
    <property type="molecule type" value="Genomic_DNA"/>
</dbReference>
<dbReference type="PANTHER" id="PTHR11757:SF19">
    <property type="entry name" value="PROLYL ENDOPEPTIDASE-LIKE"/>
    <property type="match status" value="1"/>
</dbReference>
<evidence type="ECO:0000259" key="6">
    <source>
        <dbReference type="Pfam" id="PF02897"/>
    </source>
</evidence>
<keyword evidence="8" id="KW-1185">Reference proteome</keyword>
<evidence type="ECO:0000256" key="3">
    <source>
        <dbReference type="ARBA" id="ARBA00022801"/>
    </source>
</evidence>
<dbReference type="InterPro" id="IPR002470">
    <property type="entry name" value="Peptidase_S9A"/>
</dbReference>
<accession>A0ABW9QRJ7</accession>
<proteinExistence type="inferred from homology"/>
<dbReference type="InterPro" id="IPR051543">
    <property type="entry name" value="Serine_Peptidase_S9A"/>
</dbReference>
<dbReference type="InterPro" id="IPR001375">
    <property type="entry name" value="Peptidase_S9_cat"/>
</dbReference>
<dbReference type="Pfam" id="PF02897">
    <property type="entry name" value="Peptidase_S9_N"/>
    <property type="match status" value="1"/>
</dbReference>
<dbReference type="InterPro" id="IPR029058">
    <property type="entry name" value="AB_hydrolase_fold"/>
</dbReference>
<reference evidence="7 8" key="1">
    <citation type="submission" date="2019-11" db="EMBL/GenBank/DDBJ databases">
        <title>Acidiferrimicrobium australis gen. nov., sp. nov., an acidophilic and obligately heterotrophic, member of the Actinobacteria that catalyses dissimilatory oxido- reduction of iron isolated from metal-rich acidic water in Chile.</title>
        <authorList>
            <person name="Gonzalez D."/>
            <person name="Huber K."/>
            <person name="Hedrich S."/>
            <person name="Rojas-Villalobos C."/>
            <person name="Quatrini R."/>
            <person name="Dinamarca M.A."/>
            <person name="Schwarz A."/>
            <person name="Canales C."/>
            <person name="Nancucheo I."/>
        </authorList>
    </citation>
    <scope>NUCLEOTIDE SEQUENCE [LARGE SCALE GENOMIC DNA]</scope>
    <source>
        <strain evidence="7 8">USS-CCA1</strain>
    </source>
</reference>
<dbReference type="Pfam" id="PF00326">
    <property type="entry name" value="Peptidase_S9"/>
    <property type="match status" value="1"/>
</dbReference>
<evidence type="ECO:0000256" key="2">
    <source>
        <dbReference type="ARBA" id="ARBA00022670"/>
    </source>
</evidence>
<evidence type="ECO:0000313" key="7">
    <source>
        <dbReference type="EMBL" id="MST32343.1"/>
    </source>
</evidence>
<keyword evidence="2" id="KW-0645">Protease</keyword>
<name>A0ABW9QRJ7_9ACTN</name>
<evidence type="ECO:0000313" key="8">
    <source>
        <dbReference type="Proteomes" id="UP000437736"/>
    </source>
</evidence>
<keyword evidence="4" id="KW-0720">Serine protease</keyword>
<protein>
    <submittedName>
        <fullName evidence="7">Prolyl oligopeptidase family serine peptidase</fullName>
    </submittedName>
</protein>
<dbReference type="PANTHER" id="PTHR11757">
    <property type="entry name" value="PROTEASE FAMILY S9A OLIGOPEPTIDASE"/>
    <property type="match status" value="1"/>
</dbReference>
<comment type="caution">
    <text evidence="7">The sequence shown here is derived from an EMBL/GenBank/DDBJ whole genome shotgun (WGS) entry which is preliminary data.</text>
</comment>
<evidence type="ECO:0000256" key="1">
    <source>
        <dbReference type="ARBA" id="ARBA00005228"/>
    </source>
</evidence>
<organism evidence="7 8">
    <name type="scientific">Acidiferrimicrobium australe</name>
    <dbReference type="NCBI Taxonomy" id="2664430"/>
    <lineage>
        <taxon>Bacteria</taxon>
        <taxon>Bacillati</taxon>
        <taxon>Actinomycetota</taxon>
        <taxon>Acidimicrobiia</taxon>
        <taxon>Acidimicrobiales</taxon>
        <taxon>Acidimicrobiaceae</taxon>
        <taxon>Acidiferrimicrobium</taxon>
    </lineage>
</organism>
<dbReference type="Gene3D" id="2.130.10.120">
    <property type="entry name" value="Prolyl oligopeptidase, N-terminal domain"/>
    <property type="match status" value="1"/>
</dbReference>
<dbReference type="Gene3D" id="3.40.50.1820">
    <property type="entry name" value="alpha/beta hydrolase"/>
    <property type="match status" value="1"/>
</dbReference>
<evidence type="ECO:0000259" key="5">
    <source>
        <dbReference type="Pfam" id="PF00326"/>
    </source>
</evidence>
<sequence>MGSEQPADEAARPPIAARVPSRRTLHGVTLQDDYAWMRDHEAPALLEYLAAERAYYQARTGHLADLAGLLEAEAAARTPRGDEDSAAWPLGGYLYRHRTPAGAEHGRLVRSRPGGAGEELLLDEDALAAETGFVDVGVQEPSPDGSLLAWSADTTGAELYTLRVRDLRTGRDLDESVAPTAPGVAWSADSQHLFYLVPDSLHRAHQVWRHRVGTDPADDVLVHAEGDARFELDLHTSRSGALVVITSASRDTTEVRLVPADRPEQASTVVDARRRGVEYRVDHGDPDQLYAVTDDGAPEFHLVRAAPAPGPPERWATLPTPPGRLLSCDVFEGHLLLGLRRDGAPLLAVADRDGGAVREIAARPVAGTIRVDHAESYDAGWVVVAEESLVEPPVWSALDLDTGERRELRRKEVPGYRPEAYRTERRHAPAADGTLVPVTLAHHRDTPLDGSAPCLLYGYGAYEACSDPEFDVSLPSLLDRGVVYAIAHVRGGGEGGRRWWQEGRLRRKPTTFDDFVAVADWLAGDAAGSEPIVDGSRIVSRGLSAGGLLQGAVYSRAPQRWRAVVAEVPFVDCVNSMLDPGIPLTVNEWDEWGDPRDPDDFACLLGYSPYDNPPPGERPALLVTGAVHDPRVLVHEPAKWVARLRATDTAGSTVLLRAELAAGAHTGPSGRFAHLAYESEVQAFVLDAMGLA</sequence>
<dbReference type="SUPFAM" id="SSF53474">
    <property type="entry name" value="alpha/beta-Hydrolases"/>
    <property type="match status" value="1"/>
</dbReference>
<dbReference type="PRINTS" id="PR00862">
    <property type="entry name" value="PROLIGOPTASE"/>
</dbReference>
<gene>
    <name evidence="7" type="ORF">GHK86_06355</name>
</gene>
<evidence type="ECO:0000256" key="4">
    <source>
        <dbReference type="ARBA" id="ARBA00022825"/>
    </source>
</evidence>
<dbReference type="Proteomes" id="UP000437736">
    <property type="component" value="Unassembled WGS sequence"/>
</dbReference>